<keyword evidence="2" id="KW-0808">Transferase</keyword>
<dbReference type="EMBL" id="CP089291">
    <property type="protein sequence ID" value="UOF89099.1"/>
    <property type="molecule type" value="Genomic_DNA"/>
</dbReference>
<dbReference type="PANTHER" id="PTHR43167:SF1">
    <property type="entry name" value="PUTATIVE (AFU_ORTHOLOGUE AFUA_6G01830)-RELATED"/>
    <property type="match status" value="1"/>
</dbReference>
<dbReference type="PANTHER" id="PTHR43167">
    <property type="entry name" value="PUTATIVE (AFU_ORTHOLOGUE AFUA_6G01830)-RELATED"/>
    <property type="match status" value="1"/>
</dbReference>
<evidence type="ECO:0000313" key="4">
    <source>
        <dbReference type="EMBL" id="UOF89099.1"/>
    </source>
</evidence>
<dbReference type="InterPro" id="IPR002935">
    <property type="entry name" value="SAM_O-MeTrfase"/>
</dbReference>
<accession>A0ABY4CFP0</accession>
<protein>
    <submittedName>
        <fullName evidence="4">O-methyltransferase</fullName>
    </submittedName>
</protein>
<sequence length="193" mass="21533">MKDERVWSVLQKLEELEKNPNLEEGLWHISKETGLLLNIVLRHSGAKRILEIGTSSGYSTLFLADAARENGGKVTTCELSPFKIQLAKQSFDEAGLSDYIELLEGNALETIERLDGPWDFVFIDAMKDEYIFYLSMLWPKMRKGGLIVADNMLSHEGVLGIEAYKVTVDILEDGSSVTVPIGSGDQFTCKISE</sequence>
<evidence type="ECO:0000256" key="3">
    <source>
        <dbReference type="ARBA" id="ARBA00022691"/>
    </source>
</evidence>
<keyword evidence="3" id="KW-0949">S-adenosyl-L-methionine</keyword>
<reference evidence="4" key="1">
    <citation type="submission" date="2021-12" db="EMBL/GenBank/DDBJ databases">
        <title>Alicyclobacillaceae gen. nov., sp. nov., isolated from chalcocite enrichment system.</title>
        <authorList>
            <person name="Jiang Z."/>
        </authorList>
    </citation>
    <scope>NUCLEOTIDE SEQUENCE</scope>
    <source>
        <strain evidence="4">MYW30-H2</strain>
    </source>
</reference>
<dbReference type="RefSeq" id="WP_347435781.1">
    <property type="nucleotide sequence ID" value="NZ_CP089291.1"/>
</dbReference>
<evidence type="ECO:0000256" key="2">
    <source>
        <dbReference type="ARBA" id="ARBA00022679"/>
    </source>
</evidence>
<dbReference type="Pfam" id="PF01596">
    <property type="entry name" value="Methyltransf_3"/>
    <property type="match status" value="1"/>
</dbReference>
<proteinExistence type="predicted"/>
<dbReference type="CDD" id="cd02440">
    <property type="entry name" value="AdoMet_MTases"/>
    <property type="match status" value="1"/>
</dbReference>
<keyword evidence="1" id="KW-0489">Methyltransferase</keyword>
<dbReference type="Gene3D" id="3.40.50.150">
    <property type="entry name" value="Vaccinia Virus protein VP39"/>
    <property type="match status" value="1"/>
</dbReference>
<gene>
    <name evidence="4" type="ORF">LSG31_14325</name>
</gene>
<dbReference type="PROSITE" id="PS51682">
    <property type="entry name" value="SAM_OMT_I"/>
    <property type="match status" value="1"/>
</dbReference>
<organism evidence="4 5">
    <name type="scientific">Fodinisporobacter ferrooxydans</name>
    <dbReference type="NCBI Taxonomy" id="2901836"/>
    <lineage>
        <taxon>Bacteria</taxon>
        <taxon>Bacillati</taxon>
        <taxon>Bacillota</taxon>
        <taxon>Bacilli</taxon>
        <taxon>Bacillales</taxon>
        <taxon>Alicyclobacillaceae</taxon>
        <taxon>Fodinisporobacter</taxon>
    </lineage>
</organism>
<dbReference type="Proteomes" id="UP000830167">
    <property type="component" value="Chromosome"/>
</dbReference>
<evidence type="ECO:0000313" key="5">
    <source>
        <dbReference type="Proteomes" id="UP000830167"/>
    </source>
</evidence>
<evidence type="ECO:0000256" key="1">
    <source>
        <dbReference type="ARBA" id="ARBA00022603"/>
    </source>
</evidence>
<keyword evidence="5" id="KW-1185">Reference proteome</keyword>
<dbReference type="InterPro" id="IPR029063">
    <property type="entry name" value="SAM-dependent_MTases_sf"/>
</dbReference>
<dbReference type="SUPFAM" id="SSF53335">
    <property type="entry name" value="S-adenosyl-L-methionine-dependent methyltransferases"/>
    <property type="match status" value="1"/>
</dbReference>
<name>A0ABY4CFP0_9BACL</name>